<dbReference type="EMBL" id="SRKY01000005">
    <property type="protein sequence ID" value="THH34730.1"/>
    <property type="molecule type" value="Genomic_DNA"/>
</dbReference>
<sequence>MLPRFIDDFLGKQMIRMATAAARNETMMDRFYRGLFARLLQPPKENDYMTDDIIREDLGYDVEELRQYQNSRPSRFG</sequence>
<proteinExistence type="predicted"/>
<name>A0A4S4NF83_9RHOB</name>
<dbReference type="Proteomes" id="UP000306602">
    <property type="component" value="Unassembled WGS sequence"/>
</dbReference>
<accession>A0A4S4NF83</accession>
<organism evidence="1 2">
    <name type="scientific">Aliishimia ponticola</name>
    <dbReference type="NCBI Taxonomy" id="2499833"/>
    <lineage>
        <taxon>Bacteria</taxon>
        <taxon>Pseudomonadati</taxon>
        <taxon>Pseudomonadota</taxon>
        <taxon>Alphaproteobacteria</taxon>
        <taxon>Rhodobacterales</taxon>
        <taxon>Paracoccaceae</taxon>
        <taxon>Aliishimia</taxon>
    </lineage>
</organism>
<comment type="caution">
    <text evidence="1">The sequence shown here is derived from an EMBL/GenBank/DDBJ whole genome shotgun (WGS) entry which is preliminary data.</text>
</comment>
<reference evidence="1 2" key="1">
    <citation type="submission" date="2019-04" db="EMBL/GenBank/DDBJ databases">
        <title>Shimia ponticola sp. nov., isolated from seawater.</title>
        <authorList>
            <person name="Kim Y.-O."/>
            <person name="Yoon J.-H."/>
        </authorList>
    </citation>
    <scope>NUCLEOTIDE SEQUENCE [LARGE SCALE GENOMIC DNA]</scope>
    <source>
        <strain evidence="1 2">MYP11</strain>
    </source>
</reference>
<gene>
    <name evidence="1" type="ORF">E4Z66_17325</name>
</gene>
<evidence type="ECO:0000313" key="1">
    <source>
        <dbReference type="EMBL" id="THH34730.1"/>
    </source>
</evidence>
<protein>
    <submittedName>
        <fullName evidence="1">Uncharacterized protein</fullName>
    </submittedName>
</protein>
<dbReference type="AlphaFoldDB" id="A0A4S4NF83"/>
<keyword evidence="2" id="KW-1185">Reference proteome</keyword>
<dbReference type="RefSeq" id="WP_136464317.1">
    <property type="nucleotide sequence ID" value="NZ_SRKY01000005.1"/>
</dbReference>
<evidence type="ECO:0000313" key="2">
    <source>
        <dbReference type="Proteomes" id="UP000306602"/>
    </source>
</evidence>